<evidence type="ECO:0000313" key="3">
    <source>
        <dbReference type="Proteomes" id="UP001374535"/>
    </source>
</evidence>
<feature type="region of interest" description="Disordered" evidence="1">
    <location>
        <begin position="230"/>
        <end position="270"/>
    </location>
</feature>
<dbReference type="AlphaFoldDB" id="A0AAQ3N7F0"/>
<reference evidence="2 3" key="1">
    <citation type="journal article" date="2023" name="Life. Sci Alliance">
        <title>Evolutionary insights into 3D genome organization and epigenetic landscape of Vigna mungo.</title>
        <authorList>
            <person name="Junaid A."/>
            <person name="Singh B."/>
            <person name="Bhatia S."/>
        </authorList>
    </citation>
    <scope>NUCLEOTIDE SEQUENCE [LARGE SCALE GENOMIC DNA]</scope>
    <source>
        <strain evidence="2">Urdbean</strain>
    </source>
</reference>
<protein>
    <submittedName>
        <fullName evidence="2">Uncharacterized protein</fullName>
    </submittedName>
</protein>
<name>A0AAQ3N7F0_VIGMU</name>
<evidence type="ECO:0000313" key="2">
    <source>
        <dbReference type="EMBL" id="WVZ03628.1"/>
    </source>
</evidence>
<sequence length="304" mass="34858">MTSRSSLKDQIVVRNQEWLTYRMSIARADTLQVSKEKLANRWSIVGAVLFKLVVWTDIAELKLGGKRCHLGIEGFHKFSVYQDSLRNTNDIQDYSNYKTGGMKKDDRLIVFIISWILMPKGSNHAHETTEDLYLLKALKEKIQILIHFGLYYIGESSESYNRTSMISQSALHMMQMQHTPEGWVFKSDVAVVEGEARQSSDIPYRAGSEFERTLLRETRNDVLEMKENMSFHNQGMDGENEEVSNEEESTPDESARINVDKSDEEDIAEESNTVSLGIARHSAVNPSAQRCAILEANAQRWKWR</sequence>
<evidence type="ECO:0000256" key="1">
    <source>
        <dbReference type="SAM" id="MobiDB-lite"/>
    </source>
</evidence>
<dbReference type="Proteomes" id="UP001374535">
    <property type="component" value="Chromosome 7"/>
</dbReference>
<accession>A0AAQ3N7F0</accession>
<proteinExistence type="predicted"/>
<gene>
    <name evidence="2" type="ORF">V8G54_024434</name>
</gene>
<feature type="compositionally biased region" description="Acidic residues" evidence="1">
    <location>
        <begin position="238"/>
        <end position="251"/>
    </location>
</feature>
<organism evidence="2 3">
    <name type="scientific">Vigna mungo</name>
    <name type="common">Black gram</name>
    <name type="synonym">Phaseolus mungo</name>
    <dbReference type="NCBI Taxonomy" id="3915"/>
    <lineage>
        <taxon>Eukaryota</taxon>
        <taxon>Viridiplantae</taxon>
        <taxon>Streptophyta</taxon>
        <taxon>Embryophyta</taxon>
        <taxon>Tracheophyta</taxon>
        <taxon>Spermatophyta</taxon>
        <taxon>Magnoliopsida</taxon>
        <taxon>eudicotyledons</taxon>
        <taxon>Gunneridae</taxon>
        <taxon>Pentapetalae</taxon>
        <taxon>rosids</taxon>
        <taxon>fabids</taxon>
        <taxon>Fabales</taxon>
        <taxon>Fabaceae</taxon>
        <taxon>Papilionoideae</taxon>
        <taxon>50 kb inversion clade</taxon>
        <taxon>NPAAA clade</taxon>
        <taxon>indigoferoid/millettioid clade</taxon>
        <taxon>Phaseoleae</taxon>
        <taxon>Vigna</taxon>
    </lineage>
</organism>
<dbReference type="EMBL" id="CP144694">
    <property type="protein sequence ID" value="WVZ03628.1"/>
    <property type="molecule type" value="Genomic_DNA"/>
</dbReference>
<keyword evidence="3" id="KW-1185">Reference proteome</keyword>